<protein>
    <submittedName>
        <fullName evidence="1">Upf0481 protein</fullName>
    </submittedName>
</protein>
<sequence length="154" mass="17532">MYSELKASESSILISHNQEWVIQISQALEEGLQDNDEGVLVSIFSVPKTLLSFKPESYIPQLVALGPYQHHRLELIEMKRYKLTSTMRLQKSKKSNSATWLTKSRKVIVACVLIIIGSWNSTKKHSLGCCPLMLPSCWSTSKPTPQKWKPRLCE</sequence>
<keyword evidence="2" id="KW-1185">Reference proteome</keyword>
<accession>A0AAW0JWC0</accession>
<dbReference type="Gramene" id="rna-CFP56_13727">
    <property type="protein sequence ID" value="cds-POF23790.1"/>
    <property type="gene ID" value="gene-CFP56_13727"/>
</dbReference>
<name>A0AAW0JWC0_QUESU</name>
<reference evidence="1 2" key="1">
    <citation type="journal article" date="2018" name="Sci. Data">
        <title>The draft genome sequence of cork oak.</title>
        <authorList>
            <person name="Ramos A.M."/>
            <person name="Usie A."/>
            <person name="Barbosa P."/>
            <person name="Barros P.M."/>
            <person name="Capote T."/>
            <person name="Chaves I."/>
            <person name="Simoes F."/>
            <person name="Abreu I."/>
            <person name="Carrasquinho I."/>
            <person name="Faro C."/>
            <person name="Guimaraes J.B."/>
            <person name="Mendonca D."/>
            <person name="Nobrega F."/>
            <person name="Rodrigues L."/>
            <person name="Saibo N.J.M."/>
            <person name="Varela M.C."/>
            <person name="Egas C."/>
            <person name="Matos J."/>
            <person name="Miguel C.M."/>
            <person name="Oliveira M.M."/>
            <person name="Ricardo C.P."/>
            <person name="Goncalves S."/>
        </authorList>
    </citation>
    <scope>NUCLEOTIDE SEQUENCE [LARGE SCALE GENOMIC DNA]</scope>
    <source>
        <strain evidence="2">cv. HL8</strain>
    </source>
</reference>
<proteinExistence type="predicted"/>
<dbReference type="InterPro" id="IPR004158">
    <property type="entry name" value="DUF247_pln"/>
</dbReference>
<evidence type="ECO:0000313" key="1">
    <source>
        <dbReference type="EMBL" id="KAK7831304.1"/>
    </source>
</evidence>
<dbReference type="Pfam" id="PF03140">
    <property type="entry name" value="DUF247"/>
    <property type="match status" value="1"/>
</dbReference>
<dbReference type="AlphaFoldDB" id="A0AAW0JWC0"/>
<dbReference type="Proteomes" id="UP000237347">
    <property type="component" value="Unassembled WGS sequence"/>
</dbReference>
<dbReference type="EMBL" id="PKMF04000446">
    <property type="protein sequence ID" value="KAK7831304.1"/>
    <property type="molecule type" value="Genomic_DNA"/>
</dbReference>
<organism evidence="1 2">
    <name type="scientific">Quercus suber</name>
    <name type="common">Cork oak</name>
    <dbReference type="NCBI Taxonomy" id="58331"/>
    <lineage>
        <taxon>Eukaryota</taxon>
        <taxon>Viridiplantae</taxon>
        <taxon>Streptophyta</taxon>
        <taxon>Embryophyta</taxon>
        <taxon>Tracheophyta</taxon>
        <taxon>Spermatophyta</taxon>
        <taxon>Magnoliopsida</taxon>
        <taxon>eudicotyledons</taxon>
        <taxon>Gunneridae</taxon>
        <taxon>Pentapetalae</taxon>
        <taxon>rosids</taxon>
        <taxon>fabids</taxon>
        <taxon>Fagales</taxon>
        <taxon>Fagaceae</taxon>
        <taxon>Quercus</taxon>
    </lineage>
</organism>
<evidence type="ECO:0000313" key="2">
    <source>
        <dbReference type="Proteomes" id="UP000237347"/>
    </source>
</evidence>
<gene>
    <name evidence="1" type="ORF">CFP56_027485</name>
</gene>
<comment type="caution">
    <text evidence="1">The sequence shown here is derived from an EMBL/GenBank/DDBJ whole genome shotgun (WGS) entry which is preliminary data.</text>
</comment>